<name>A0A2A2LYZ8_9BILA</name>
<evidence type="ECO:0000256" key="1">
    <source>
        <dbReference type="SAM" id="MobiDB-lite"/>
    </source>
</evidence>
<gene>
    <name evidence="3" type="ORF">WR25_12627</name>
</gene>
<accession>A0A2A2LYZ8</accession>
<evidence type="ECO:0000313" key="4">
    <source>
        <dbReference type="Proteomes" id="UP000218231"/>
    </source>
</evidence>
<reference evidence="3 4" key="1">
    <citation type="journal article" date="2017" name="Curr. Biol.">
        <title>Genome architecture and evolution of a unichromosomal asexual nematode.</title>
        <authorList>
            <person name="Fradin H."/>
            <person name="Zegar C."/>
            <person name="Gutwein M."/>
            <person name="Lucas J."/>
            <person name="Kovtun M."/>
            <person name="Corcoran D."/>
            <person name="Baugh L.R."/>
            <person name="Kiontke K."/>
            <person name="Gunsalus K."/>
            <person name="Fitch D.H."/>
            <person name="Piano F."/>
        </authorList>
    </citation>
    <scope>NUCLEOTIDE SEQUENCE [LARGE SCALE GENOMIC DNA]</scope>
    <source>
        <strain evidence="3">PF1309</strain>
    </source>
</reference>
<proteinExistence type="predicted"/>
<dbReference type="OrthoDB" id="5788768at2759"/>
<organism evidence="3 4">
    <name type="scientific">Diploscapter pachys</name>
    <dbReference type="NCBI Taxonomy" id="2018661"/>
    <lineage>
        <taxon>Eukaryota</taxon>
        <taxon>Metazoa</taxon>
        <taxon>Ecdysozoa</taxon>
        <taxon>Nematoda</taxon>
        <taxon>Chromadorea</taxon>
        <taxon>Rhabditida</taxon>
        <taxon>Rhabditina</taxon>
        <taxon>Rhabditomorpha</taxon>
        <taxon>Rhabditoidea</taxon>
        <taxon>Rhabditidae</taxon>
        <taxon>Diploscapter</taxon>
    </lineage>
</organism>
<dbReference type="EMBL" id="LIAE01006322">
    <property type="protein sequence ID" value="PAV91378.1"/>
    <property type="molecule type" value="Genomic_DNA"/>
</dbReference>
<protein>
    <submittedName>
        <fullName evidence="3">Uncharacterized protein</fullName>
    </submittedName>
</protein>
<keyword evidence="2" id="KW-0732">Signal</keyword>
<comment type="caution">
    <text evidence="3">The sequence shown here is derived from an EMBL/GenBank/DDBJ whole genome shotgun (WGS) entry which is preliminary data.</text>
</comment>
<dbReference type="AlphaFoldDB" id="A0A2A2LYZ8"/>
<feature type="compositionally biased region" description="Basic residues" evidence="1">
    <location>
        <begin position="132"/>
        <end position="148"/>
    </location>
</feature>
<feature type="chain" id="PRO_5012426242" evidence="2">
    <location>
        <begin position="21"/>
        <end position="189"/>
    </location>
</feature>
<feature type="region of interest" description="Disordered" evidence="1">
    <location>
        <begin position="132"/>
        <end position="153"/>
    </location>
</feature>
<evidence type="ECO:0000256" key="2">
    <source>
        <dbReference type="SAM" id="SignalP"/>
    </source>
</evidence>
<dbReference type="Proteomes" id="UP000218231">
    <property type="component" value="Unassembled WGS sequence"/>
</dbReference>
<evidence type="ECO:0000313" key="3">
    <source>
        <dbReference type="EMBL" id="PAV91378.1"/>
    </source>
</evidence>
<sequence length="189" mass="21897">MSYRIFVLPLLLTFVELASGNRSNHIEDPDSVQVNSSTTYPISAFTPKIFVKTDVFLLNYTQCAQFRYKLEEKKVRLRAYTCLVSEGGYCTLDKFSYPKDTEGCDFLRPWHYNADSFTFYFYLERRPRKYGRAKQAQMKRRRHAKRQSKTPTVSAKPFGQLQLDGIVPCSEICDGRGAKHIIKTGNHLD</sequence>
<feature type="signal peptide" evidence="2">
    <location>
        <begin position="1"/>
        <end position="20"/>
    </location>
</feature>
<keyword evidence="4" id="KW-1185">Reference proteome</keyword>